<keyword evidence="1" id="KW-0472">Membrane</keyword>
<feature type="domain" description="DUF1648" evidence="2">
    <location>
        <begin position="25"/>
        <end position="69"/>
    </location>
</feature>
<evidence type="ECO:0000313" key="3">
    <source>
        <dbReference type="EMBL" id="MDM9631705.1"/>
    </source>
</evidence>
<feature type="transmembrane region" description="Helical" evidence="1">
    <location>
        <begin position="100"/>
        <end position="120"/>
    </location>
</feature>
<evidence type="ECO:0000259" key="2">
    <source>
        <dbReference type="Pfam" id="PF07853"/>
    </source>
</evidence>
<dbReference type="RefSeq" id="WP_289725070.1">
    <property type="nucleotide sequence ID" value="NZ_JAUDUY010000004.1"/>
</dbReference>
<accession>A0ABT7WFK5</accession>
<keyword evidence="1" id="KW-0812">Transmembrane</keyword>
<feature type="transmembrane region" description="Helical" evidence="1">
    <location>
        <begin position="16"/>
        <end position="36"/>
    </location>
</feature>
<keyword evidence="4" id="KW-1185">Reference proteome</keyword>
<dbReference type="InterPro" id="IPR012867">
    <property type="entry name" value="DUF1648"/>
</dbReference>
<feature type="transmembrane region" description="Helical" evidence="1">
    <location>
        <begin position="140"/>
        <end position="158"/>
    </location>
</feature>
<proteinExistence type="predicted"/>
<reference evidence="3" key="1">
    <citation type="submission" date="2023-06" db="EMBL/GenBank/DDBJ databases">
        <title>Robiginitalea aurantiacus sp. nov. and Algoriphagus sediminis sp. nov., isolated from coastal sediment.</title>
        <authorList>
            <person name="Zhou Z.Y."/>
            <person name="An J."/>
            <person name="Jia Y.W."/>
            <person name="Du Z.J."/>
        </authorList>
    </citation>
    <scope>NUCLEOTIDE SEQUENCE</scope>
    <source>
        <strain evidence="3">M39</strain>
    </source>
</reference>
<name>A0ABT7WFK5_9FLAO</name>
<feature type="transmembrane region" description="Helical" evidence="1">
    <location>
        <begin position="60"/>
        <end position="79"/>
    </location>
</feature>
<evidence type="ECO:0000256" key="1">
    <source>
        <dbReference type="SAM" id="Phobius"/>
    </source>
</evidence>
<protein>
    <submittedName>
        <fullName evidence="3">DUF1648 domain-containing protein</fullName>
    </submittedName>
</protein>
<keyword evidence="1" id="KW-1133">Transmembrane helix</keyword>
<dbReference type="EMBL" id="JAUDUY010000004">
    <property type="protein sequence ID" value="MDM9631705.1"/>
    <property type="molecule type" value="Genomic_DNA"/>
</dbReference>
<dbReference type="Proteomes" id="UP001174839">
    <property type="component" value="Unassembled WGS sequence"/>
</dbReference>
<evidence type="ECO:0000313" key="4">
    <source>
        <dbReference type="Proteomes" id="UP001174839"/>
    </source>
</evidence>
<sequence length="171" mass="19541">MERPKLKIKLQPIDNVIEWIGILGLVILIGLPIYFYDQLPDIIPTHFGANGEADAFSGKGMIWTLPIIGFVMFMGLFWLNKHPHNFNFPQKVTKENAKRLYTTGTRMIRTLNALITWLFTYITYSTIQVAMGNQSGLGKWFLPVFMISTLGTTAYFLYRSMKKDPQTAGNK</sequence>
<organism evidence="3 4">
    <name type="scientific">Robiginitalea aurantiaca</name>
    <dbReference type="NCBI Taxonomy" id="3056915"/>
    <lineage>
        <taxon>Bacteria</taxon>
        <taxon>Pseudomonadati</taxon>
        <taxon>Bacteroidota</taxon>
        <taxon>Flavobacteriia</taxon>
        <taxon>Flavobacteriales</taxon>
        <taxon>Flavobacteriaceae</taxon>
        <taxon>Robiginitalea</taxon>
    </lineage>
</organism>
<gene>
    <name evidence="3" type="ORF">QU605_09500</name>
</gene>
<comment type="caution">
    <text evidence="3">The sequence shown here is derived from an EMBL/GenBank/DDBJ whole genome shotgun (WGS) entry which is preliminary data.</text>
</comment>
<dbReference type="Pfam" id="PF07853">
    <property type="entry name" value="DUF1648"/>
    <property type="match status" value="1"/>
</dbReference>